<evidence type="ECO:0000256" key="5">
    <source>
        <dbReference type="ARBA" id="ARBA00022884"/>
    </source>
</evidence>
<comment type="caution">
    <text evidence="11">The sequence shown here is derived from an EMBL/GenBank/DDBJ whole genome shotgun (WGS) entry which is preliminary data.</text>
</comment>
<dbReference type="GO" id="GO:0003723">
    <property type="term" value="F:RNA binding"/>
    <property type="evidence" value="ECO:0007669"/>
    <property type="project" value="UniProtKB-KW"/>
</dbReference>
<comment type="similarity">
    <text evidence="2 8">Belongs to the KRR1 family.</text>
</comment>
<dbReference type="Gene3D" id="3.30.1370.10">
    <property type="entry name" value="K Homology domain, type 1"/>
    <property type="match status" value="2"/>
</dbReference>
<evidence type="ECO:0000256" key="2">
    <source>
        <dbReference type="ARBA" id="ARBA00009344"/>
    </source>
</evidence>
<dbReference type="SUPFAM" id="SSF54791">
    <property type="entry name" value="Eukaryotic type KH-domain (KH-domain type I)"/>
    <property type="match status" value="1"/>
</dbReference>
<dbReference type="InterPro" id="IPR048549">
    <property type="entry name" value="KRR1-like_KH2_euk"/>
</dbReference>
<protein>
    <recommendedName>
        <fullName evidence="8">KRR1 small subunit processome component</fullName>
    </recommendedName>
    <alternativeName>
        <fullName evidence="8">KRR-R motif-containing protein 1</fullName>
    </alternativeName>
</protein>
<evidence type="ECO:0000313" key="11">
    <source>
        <dbReference type="EMBL" id="KAF0974801.1"/>
    </source>
</evidence>
<feature type="region of interest" description="Disordered" evidence="9">
    <location>
        <begin position="1"/>
        <end position="32"/>
    </location>
</feature>
<evidence type="ECO:0000256" key="1">
    <source>
        <dbReference type="ARBA" id="ARBA00004604"/>
    </source>
</evidence>
<keyword evidence="6 8" id="KW-0539">Nucleus</keyword>
<organism evidence="11 12">
    <name type="scientific">Naegleria fowleri</name>
    <name type="common">Brain eating amoeba</name>
    <dbReference type="NCBI Taxonomy" id="5763"/>
    <lineage>
        <taxon>Eukaryota</taxon>
        <taxon>Discoba</taxon>
        <taxon>Heterolobosea</taxon>
        <taxon>Tetramitia</taxon>
        <taxon>Eutetramitia</taxon>
        <taxon>Vahlkampfiidae</taxon>
        <taxon>Naegleria</taxon>
    </lineage>
</organism>
<dbReference type="CDD" id="cd22394">
    <property type="entry name" value="KH-I_KRR1_rpt2"/>
    <property type="match status" value="1"/>
</dbReference>
<dbReference type="CDD" id="cd22393">
    <property type="entry name" value="KH-I_KRR1_rpt1"/>
    <property type="match status" value="1"/>
</dbReference>
<dbReference type="VEuPathDB" id="AmoebaDB:NF0090030"/>
<dbReference type="RefSeq" id="XP_044559514.1">
    <property type="nucleotide sequence ID" value="XM_044709892.1"/>
</dbReference>
<dbReference type="Pfam" id="PF21800">
    <property type="entry name" value="KH_KRR1_2nd"/>
    <property type="match status" value="1"/>
</dbReference>
<name>A0A6A5BKB5_NAEFO</name>
<dbReference type="OMA" id="TPDIDKW"/>
<dbReference type="GO" id="GO:0006364">
    <property type="term" value="P:rRNA processing"/>
    <property type="evidence" value="ECO:0007669"/>
    <property type="project" value="UniProtKB-KW"/>
</dbReference>
<dbReference type="InterPro" id="IPR048548">
    <property type="entry name" value="KRR1-like_KH2"/>
</dbReference>
<dbReference type="FunFam" id="3.30.1370.10:FF:000014">
    <property type="entry name" value="KRR1 small subunit processome component"/>
    <property type="match status" value="1"/>
</dbReference>
<dbReference type="InterPro" id="IPR024166">
    <property type="entry name" value="rRNA_assembly_KRR1"/>
</dbReference>
<keyword evidence="3 8" id="KW-0690">Ribosome biogenesis</keyword>
<feature type="region of interest" description="Disordered" evidence="9">
    <location>
        <begin position="280"/>
        <end position="346"/>
    </location>
</feature>
<dbReference type="EMBL" id="VFQX01000051">
    <property type="protein sequence ID" value="KAF0974801.1"/>
    <property type="molecule type" value="Genomic_DNA"/>
</dbReference>
<dbReference type="Pfam" id="PF17903">
    <property type="entry name" value="KH_KRR1_1st"/>
    <property type="match status" value="1"/>
</dbReference>
<dbReference type="SMART" id="SM00322">
    <property type="entry name" value="KH"/>
    <property type="match status" value="1"/>
</dbReference>
<feature type="compositionally biased region" description="Basic and acidic residues" evidence="9">
    <location>
        <begin position="311"/>
        <end position="346"/>
    </location>
</feature>
<dbReference type="PANTHER" id="PTHR12581">
    <property type="entry name" value="HIV-1 REV BINDING PROTEIN 2, 3"/>
    <property type="match status" value="1"/>
</dbReference>
<feature type="compositionally biased region" description="Basic and acidic residues" evidence="9">
    <location>
        <begin position="7"/>
        <end position="26"/>
    </location>
</feature>
<dbReference type="InterPro" id="IPR048550">
    <property type="entry name" value="KRR1-like_KH1_euk"/>
</dbReference>
<evidence type="ECO:0000256" key="9">
    <source>
        <dbReference type="SAM" id="MobiDB-lite"/>
    </source>
</evidence>
<dbReference type="InterPro" id="IPR004087">
    <property type="entry name" value="KH_dom"/>
</dbReference>
<evidence type="ECO:0000256" key="4">
    <source>
        <dbReference type="ARBA" id="ARBA00022552"/>
    </source>
</evidence>
<sequence>MSNSKKQKYERYIDKSSIPGHEEKSSSGKTKFNVNQAKIDDVKTALENDTNAPSWLKGGAYTEEDNPHGLADRSDFIILFPQYREQYLKENISQIESTLAASPYYLKVSLNCKEGKMVVETTEKTFDPFIIFKGRDFLQLVARGVPFQQAKKVLEDNVFSEVIKIGNLCRNKEVFTKRRQRLFGPDGSTLKALEILTGCFIFIQGKTVSVIGEVNGIKTVSEVITDCMNNIHPIYHIKQLMVKRELKNNPEYANVPWDKYLPKFKKSVNKSIVKKKNKKLKPKKEYTPFPPAPEKSKKDIAIETGEYFLSEQEKQRKKEVERIEKQHEKKIEKKKENEKLYQPPKEEEIQRREKLIVLSSRMTA</sequence>
<dbReference type="Proteomes" id="UP000444721">
    <property type="component" value="Unassembled WGS sequence"/>
</dbReference>
<dbReference type="VEuPathDB" id="AmoebaDB:FDP41_006275"/>
<proteinExistence type="inferred from homology"/>
<dbReference type="GeneID" id="68113493"/>
<evidence type="ECO:0000256" key="3">
    <source>
        <dbReference type="ARBA" id="ARBA00022517"/>
    </source>
</evidence>
<comment type="subcellular location">
    <subcellularLocation>
        <location evidence="1 8">Nucleus</location>
        <location evidence="1 8">Nucleolus</location>
    </subcellularLocation>
</comment>
<dbReference type="GO" id="GO:0032040">
    <property type="term" value="C:small-subunit processome"/>
    <property type="evidence" value="ECO:0007669"/>
    <property type="project" value="TreeGrafter"/>
</dbReference>
<feature type="domain" description="K Homology" evidence="10">
    <location>
        <begin position="157"/>
        <end position="229"/>
    </location>
</feature>
<dbReference type="OrthoDB" id="441223at2759"/>
<dbReference type="PANTHER" id="PTHR12581:SF0">
    <property type="entry name" value="KRR1 SMALL SUBUNIT PROCESSOME COMPONENT HOMOLOG"/>
    <property type="match status" value="1"/>
</dbReference>
<evidence type="ECO:0000313" key="12">
    <source>
        <dbReference type="Proteomes" id="UP000444721"/>
    </source>
</evidence>
<dbReference type="VEuPathDB" id="AmoebaDB:NfTy_076990"/>
<comment type="function">
    <text evidence="8">Required for 40S ribosome biogenesis. Involved in nucleolar processing of pre-18S ribosomal RNA and ribosome assembly.</text>
</comment>
<keyword evidence="7 8" id="KW-0687">Ribonucleoprotein</keyword>
<evidence type="ECO:0000256" key="7">
    <source>
        <dbReference type="ARBA" id="ARBA00023274"/>
    </source>
</evidence>
<keyword evidence="5 8" id="KW-0694">RNA-binding</keyword>
<dbReference type="AlphaFoldDB" id="A0A6A5BKB5"/>
<reference evidence="11 12" key="1">
    <citation type="journal article" date="2019" name="Sci. Rep.">
        <title>Nanopore sequencing improves the draft genome of the human pathogenic amoeba Naegleria fowleri.</title>
        <authorList>
            <person name="Liechti N."/>
            <person name="Schurch N."/>
            <person name="Bruggmann R."/>
            <person name="Wittwer M."/>
        </authorList>
    </citation>
    <scope>NUCLEOTIDE SEQUENCE [LARGE SCALE GENOMIC DNA]</scope>
    <source>
        <strain evidence="11 12">ATCC 30894</strain>
    </source>
</reference>
<evidence type="ECO:0000256" key="6">
    <source>
        <dbReference type="ARBA" id="ARBA00023242"/>
    </source>
</evidence>
<evidence type="ECO:0000256" key="8">
    <source>
        <dbReference type="PIRNR" id="PIRNR006515"/>
    </source>
</evidence>
<accession>A0A6A5BKB5</accession>
<keyword evidence="12" id="KW-1185">Reference proteome</keyword>
<comment type="subunit">
    <text evidence="8">Component of the ribosomal small subunit (SSU) processome.</text>
</comment>
<keyword evidence="4 8" id="KW-0698">rRNA processing</keyword>
<gene>
    <name evidence="11" type="ORF">FDP41_006275</name>
</gene>
<dbReference type="InterPro" id="IPR041174">
    <property type="entry name" value="KRR1-like_KH1"/>
</dbReference>
<dbReference type="InterPro" id="IPR036612">
    <property type="entry name" value="KH_dom_type_1_sf"/>
</dbReference>
<dbReference type="PIRSF" id="PIRSF006515">
    <property type="entry name" value="KRR1"/>
    <property type="match status" value="1"/>
</dbReference>
<evidence type="ECO:0000259" key="10">
    <source>
        <dbReference type="SMART" id="SM00322"/>
    </source>
</evidence>